<sequence length="149" mass="15581">MRTVYRVLAVLVAAGVLIQSAAIAFGVFTMVNEVESGTVIDASYDTFANPGLATHSMGAMVVGALAILLLIASFLTRFPGAKTWAAWTFVAVLLQWAFGIFAFETPAIGILHGANALAIFALALLAARAAGRTAQAEPVRTRRTASVDV</sequence>
<organism evidence="2 3">
    <name type="scientific">Georgenia yuyongxinii</name>
    <dbReference type="NCBI Taxonomy" id="2589797"/>
    <lineage>
        <taxon>Bacteria</taxon>
        <taxon>Bacillati</taxon>
        <taxon>Actinomycetota</taxon>
        <taxon>Actinomycetes</taxon>
        <taxon>Micrococcales</taxon>
        <taxon>Bogoriellaceae</taxon>
        <taxon>Georgenia</taxon>
    </lineage>
</organism>
<dbReference type="OrthoDB" id="5194105at2"/>
<evidence type="ECO:0000313" key="2">
    <source>
        <dbReference type="EMBL" id="QDC24505.1"/>
    </source>
</evidence>
<evidence type="ECO:0000256" key="1">
    <source>
        <dbReference type="SAM" id="Phobius"/>
    </source>
</evidence>
<evidence type="ECO:0000313" key="3">
    <source>
        <dbReference type="Proteomes" id="UP000314616"/>
    </source>
</evidence>
<protein>
    <submittedName>
        <fullName evidence="2">Uncharacterized protein</fullName>
    </submittedName>
</protein>
<accession>A0A5B8C585</accession>
<feature type="transmembrane region" description="Helical" evidence="1">
    <location>
        <begin position="52"/>
        <end position="72"/>
    </location>
</feature>
<name>A0A5B8C585_9MICO</name>
<keyword evidence="1" id="KW-0812">Transmembrane</keyword>
<dbReference type="EMBL" id="CP040915">
    <property type="protein sequence ID" value="QDC24505.1"/>
    <property type="molecule type" value="Genomic_DNA"/>
</dbReference>
<keyword evidence="1" id="KW-0472">Membrane</keyword>
<gene>
    <name evidence="2" type="ORF">FE374_07590</name>
</gene>
<proteinExistence type="predicted"/>
<dbReference type="RefSeq" id="WP_139927947.1">
    <property type="nucleotide sequence ID" value="NZ_CP040915.1"/>
</dbReference>
<keyword evidence="1" id="KW-1133">Transmembrane helix</keyword>
<dbReference type="KEGG" id="gyu:FE374_07590"/>
<feature type="transmembrane region" description="Helical" evidence="1">
    <location>
        <begin position="109"/>
        <end position="127"/>
    </location>
</feature>
<reference evidence="2 3" key="1">
    <citation type="submission" date="2019-05" db="EMBL/GenBank/DDBJ databases">
        <title>Georgenia *** sp. nov., and Georgenia *** sp. nov., isolated from the intestinal contents of plateau pika (Ochotona curzoniae) in the Qinghai-Tibet plateau of China.</title>
        <authorList>
            <person name="Tian Z."/>
        </authorList>
    </citation>
    <scope>NUCLEOTIDE SEQUENCE [LARGE SCALE GENOMIC DNA]</scope>
    <source>
        <strain evidence="2 3">Z443</strain>
    </source>
</reference>
<feature type="transmembrane region" description="Helical" evidence="1">
    <location>
        <begin position="84"/>
        <end position="103"/>
    </location>
</feature>
<dbReference type="AlphaFoldDB" id="A0A5B8C585"/>
<dbReference type="Proteomes" id="UP000314616">
    <property type="component" value="Chromosome"/>
</dbReference>